<feature type="compositionally biased region" description="Basic and acidic residues" evidence="1">
    <location>
        <begin position="76"/>
        <end position="86"/>
    </location>
</feature>
<dbReference type="EMBL" id="CADCTV010000504">
    <property type="protein sequence ID" value="CAA9336322.1"/>
    <property type="molecule type" value="Genomic_DNA"/>
</dbReference>
<dbReference type="AlphaFoldDB" id="A0A6J4LMW8"/>
<feature type="region of interest" description="Disordered" evidence="1">
    <location>
        <begin position="1"/>
        <end position="134"/>
    </location>
</feature>
<protein>
    <submittedName>
        <fullName evidence="2">Uncharacterized protein</fullName>
    </submittedName>
</protein>
<feature type="compositionally biased region" description="Basic residues" evidence="1">
    <location>
        <begin position="1"/>
        <end position="12"/>
    </location>
</feature>
<feature type="compositionally biased region" description="Low complexity" evidence="1">
    <location>
        <begin position="117"/>
        <end position="126"/>
    </location>
</feature>
<gene>
    <name evidence="2" type="ORF">AVDCRST_MAG89-2399</name>
</gene>
<feature type="non-terminal residue" evidence="2">
    <location>
        <position position="134"/>
    </location>
</feature>
<feature type="compositionally biased region" description="Basic residues" evidence="1">
    <location>
        <begin position="56"/>
        <end position="66"/>
    </location>
</feature>
<name>A0A6J4LMW8_9BACT</name>
<accession>A0A6J4LMW8</accession>
<reference evidence="2" key="1">
    <citation type="submission" date="2020-02" db="EMBL/GenBank/DDBJ databases">
        <authorList>
            <person name="Meier V. D."/>
        </authorList>
    </citation>
    <scope>NUCLEOTIDE SEQUENCE</scope>
    <source>
        <strain evidence="2">AVDCRST_MAG89</strain>
    </source>
</reference>
<sequence>AARYRPDRRRRPRPPDRLRRSASARGLPRPAGPRRRRGRADGARLPPRRGADGHAHAAHGRHRRAPRAGGAAGNLDHPRGGPDRRRPQVARSAPAGRRLQRAPSQAVQPAPHPYRGPPAGARPLGRGRAGGGWL</sequence>
<evidence type="ECO:0000256" key="1">
    <source>
        <dbReference type="SAM" id="MobiDB-lite"/>
    </source>
</evidence>
<feature type="non-terminal residue" evidence="2">
    <location>
        <position position="1"/>
    </location>
</feature>
<organism evidence="2">
    <name type="scientific">uncultured Gemmatimonadota bacterium</name>
    <dbReference type="NCBI Taxonomy" id="203437"/>
    <lineage>
        <taxon>Bacteria</taxon>
        <taxon>Pseudomonadati</taxon>
        <taxon>Gemmatimonadota</taxon>
        <taxon>environmental samples</taxon>
    </lineage>
</organism>
<proteinExistence type="predicted"/>
<evidence type="ECO:0000313" key="2">
    <source>
        <dbReference type="EMBL" id="CAA9336322.1"/>
    </source>
</evidence>